<dbReference type="EMBL" id="CM042052">
    <property type="protein sequence ID" value="KAI3718518.1"/>
    <property type="molecule type" value="Genomic_DNA"/>
</dbReference>
<gene>
    <name evidence="1" type="ORF">L6452_19392</name>
</gene>
<accession>A0ACB9BA96</accession>
<dbReference type="Proteomes" id="UP001055879">
    <property type="component" value="Linkage Group LG06"/>
</dbReference>
<evidence type="ECO:0000313" key="2">
    <source>
        <dbReference type="Proteomes" id="UP001055879"/>
    </source>
</evidence>
<sequence>MLQELMVVTHTKSLENKLKRKFDDDEDHNLQKGEKRQRTEPSEPYVVFPDVSTQNDQMTQRDNEGLRNDYVDEVMGIADGLAICDECLVNKSTYIVLYKYEVSGQYDKRIPHIPAQIRMET</sequence>
<name>A0ACB9BA96_ARCLA</name>
<evidence type="ECO:0000313" key="1">
    <source>
        <dbReference type="EMBL" id="KAI3718518.1"/>
    </source>
</evidence>
<comment type="caution">
    <text evidence="1">The sequence shown here is derived from an EMBL/GenBank/DDBJ whole genome shotgun (WGS) entry which is preliminary data.</text>
</comment>
<proteinExistence type="predicted"/>
<keyword evidence="2" id="KW-1185">Reference proteome</keyword>
<reference evidence="1 2" key="2">
    <citation type="journal article" date="2022" name="Mol. Ecol. Resour.">
        <title>The genomes of chicory, endive, great burdock and yacon provide insights into Asteraceae paleo-polyploidization history and plant inulin production.</title>
        <authorList>
            <person name="Fan W."/>
            <person name="Wang S."/>
            <person name="Wang H."/>
            <person name="Wang A."/>
            <person name="Jiang F."/>
            <person name="Liu H."/>
            <person name="Zhao H."/>
            <person name="Xu D."/>
            <person name="Zhang Y."/>
        </authorList>
    </citation>
    <scope>NUCLEOTIDE SEQUENCE [LARGE SCALE GENOMIC DNA]</scope>
    <source>
        <strain evidence="2">cv. Niubang</strain>
    </source>
</reference>
<protein>
    <submittedName>
        <fullName evidence="1">Uncharacterized protein</fullName>
    </submittedName>
</protein>
<reference evidence="2" key="1">
    <citation type="journal article" date="2022" name="Mol. Ecol. Resour.">
        <title>The genomes of chicory, endive, great burdock and yacon provide insights into Asteraceae palaeo-polyploidization history and plant inulin production.</title>
        <authorList>
            <person name="Fan W."/>
            <person name="Wang S."/>
            <person name="Wang H."/>
            <person name="Wang A."/>
            <person name="Jiang F."/>
            <person name="Liu H."/>
            <person name="Zhao H."/>
            <person name="Xu D."/>
            <person name="Zhang Y."/>
        </authorList>
    </citation>
    <scope>NUCLEOTIDE SEQUENCE [LARGE SCALE GENOMIC DNA]</scope>
    <source>
        <strain evidence="2">cv. Niubang</strain>
    </source>
</reference>
<organism evidence="1 2">
    <name type="scientific">Arctium lappa</name>
    <name type="common">Greater burdock</name>
    <name type="synonym">Lappa major</name>
    <dbReference type="NCBI Taxonomy" id="4217"/>
    <lineage>
        <taxon>Eukaryota</taxon>
        <taxon>Viridiplantae</taxon>
        <taxon>Streptophyta</taxon>
        <taxon>Embryophyta</taxon>
        <taxon>Tracheophyta</taxon>
        <taxon>Spermatophyta</taxon>
        <taxon>Magnoliopsida</taxon>
        <taxon>eudicotyledons</taxon>
        <taxon>Gunneridae</taxon>
        <taxon>Pentapetalae</taxon>
        <taxon>asterids</taxon>
        <taxon>campanulids</taxon>
        <taxon>Asterales</taxon>
        <taxon>Asteraceae</taxon>
        <taxon>Carduoideae</taxon>
        <taxon>Cardueae</taxon>
        <taxon>Arctiinae</taxon>
        <taxon>Arctium</taxon>
    </lineage>
</organism>